<accession>A0A9D8K9E7</accession>
<dbReference type="InterPro" id="IPR052336">
    <property type="entry name" value="MlaD_Phospholipid_Transporter"/>
</dbReference>
<organism evidence="3 4">
    <name type="scientific">Candidatus Zymogenus saltonus</name>
    <dbReference type="NCBI Taxonomy" id="2844893"/>
    <lineage>
        <taxon>Bacteria</taxon>
        <taxon>Deltaproteobacteria</taxon>
        <taxon>Candidatus Zymogenia</taxon>
        <taxon>Candidatus Zymogeniales</taxon>
        <taxon>Candidatus Zymogenaceae</taxon>
        <taxon>Candidatus Zymogenus</taxon>
    </lineage>
</organism>
<sequence>MDSKYTEIKVGIFVIVGIAILTVITLFVGEYKFKVRKGYALDAEFKNVAGLDMNGPVRLAGVEVGSVTDIGLTTDGKKAKITMDIDPDVEIYRDAKVELKSYGALGEKFVMIYPGNPDTGRLESGETITDVIPEVDLNDVMRNVQEISDDIKDMSGNLSDVLGSDETKKDLKEIIANIKSSTENLSNITTKLNSGNGTIGKLINDDTIYNDVKTSTKALKDVADKMEKGEGTLGRLAHDETLYVEAENAMREFRKSAEGIQEQTPISVMATIFGLIF</sequence>
<protein>
    <submittedName>
        <fullName evidence="3">MCE family protein</fullName>
    </submittedName>
</protein>
<dbReference type="Proteomes" id="UP000809273">
    <property type="component" value="Unassembled WGS sequence"/>
</dbReference>
<keyword evidence="1" id="KW-0812">Transmembrane</keyword>
<dbReference type="PANTHER" id="PTHR33371">
    <property type="entry name" value="INTERMEMBRANE PHOSPHOLIPID TRANSPORT SYSTEM BINDING PROTEIN MLAD-RELATED"/>
    <property type="match status" value="1"/>
</dbReference>
<evidence type="ECO:0000313" key="4">
    <source>
        <dbReference type="Proteomes" id="UP000809273"/>
    </source>
</evidence>
<name>A0A9D8K9E7_9DELT</name>
<dbReference type="Pfam" id="PF02470">
    <property type="entry name" value="MlaD"/>
    <property type="match status" value="1"/>
</dbReference>
<keyword evidence="1" id="KW-1133">Transmembrane helix</keyword>
<evidence type="ECO:0000259" key="2">
    <source>
        <dbReference type="Pfam" id="PF02470"/>
    </source>
</evidence>
<feature type="transmembrane region" description="Helical" evidence="1">
    <location>
        <begin position="12"/>
        <end position="29"/>
    </location>
</feature>
<evidence type="ECO:0000256" key="1">
    <source>
        <dbReference type="SAM" id="Phobius"/>
    </source>
</evidence>
<feature type="domain" description="Mce/MlaD" evidence="2">
    <location>
        <begin position="38"/>
        <end position="115"/>
    </location>
</feature>
<evidence type="ECO:0000313" key="3">
    <source>
        <dbReference type="EMBL" id="MBN1571791.1"/>
    </source>
</evidence>
<gene>
    <name evidence="3" type="ORF">JW984_01205</name>
</gene>
<comment type="caution">
    <text evidence="3">The sequence shown here is derived from an EMBL/GenBank/DDBJ whole genome shotgun (WGS) entry which is preliminary data.</text>
</comment>
<proteinExistence type="predicted"/>
<dbReference type="EMBL" id="JAFGIX010000006">
    <property type="protein sequence ID" value="MBN1571791.1"/>
    <property type="molecule type" value="Genomic_DNA"/>
</dbReference>
<dbReference type="InterPro" id="IPR003399">
    <property type="entry name" value="Mce/MlaD"/>
</dbReference>
<keyword evidence="1" id="KW-0472">Membrane</keyword>
<dbReference type="AlphaFoldDB" id="A0A9D8K9E7"/>
<dbReference type="PANTHER" id="PTHR33371:SF4">
    <property type="entry name" value="INTERMEMBRANE PHOSPHOLIPID TRANSPORT SYSTEM BINDING PROTEIN MLAD"/>
    <property type="match status" value="1"/>
</dbReference>
<reference evidence="3" key="2">
    <citation type="submission" date="2021-01" db="EMBL/GenBank/DDBJ databases">
        <authorList>
            <person name="Hahn C.R."/>
            <person name="Youssef N.H."/>
            <person name="Elshahed M."/>
        </authorList>
    </citation>
    <scope>NUCLEOTIDE SEQUENCE</scope>
    <source>
        <strain evidence="3">Zod_Metabat.24</strain>
    </source>
</reference>
<reference evidence="3" key="1">
    <citation type="journal article" date="2021" name="Environ. Microbiol.">
        <title>Genomic characterization of three novel Desulfobacterota classes expand the metabolic and phylogenetic diversity of the phylum.</title>
        <authorList>
            <person name="Murphy C.L."/>
            <person name="Biggerstaff J."/>
            <person name="Eichhorn A."/>
            <person name="Ewing E."/>
            <person name="Shahan R."/>
            <person name="Soriano D."/>
            <person name="Stewart S."/>
            <person name="VanMol K."/>
            <person name="Walker R."/>
            <person name="Walters P."/>
            <person name="Elshahed M.S."/>
            <person name="Youssef N.H."/>
        </authorList>
    </citation>
    <scope>NUCLEOTIDE SEQUENCE</scope>
    <source>
        <strain evidence="3">Zod_Metabat.24</strain>
    </source>
</reference>